<evidence type="ECO:0000259" key="1">
    <source>
        <dbReference type="PROSITE" id="PS50123"/>
    </source>
</evidence>
<dbReference type="SUPFAM" id="SSF47757">
    <property type="entry name" value="Chemotaxis receptor methyltransferase CheR, N-terminal domain"/>
    <property type="match status" value="1"/>
</dbReference>
<proteinExistence type="predicted"/>
<comment type="caution">
    <text evidence="2">The sequence shown here is derived from an EMBL/GenBank/DDBJ whole genome shotgun (WGS) entry which is preliminary data.</text>
</comment>
<feature type="domain" description="CheR-type methyltransferase" evidence="1">
    <location>
        <begin position="1"/>
        <end position="271"/>
    </location>
</feature>
<dbReference type="Pfam" id="PF14559">
    <property type="entry name" value="TPR_19"/>
    <property type="match status" value="1"/>
</dbReference>
<dbReference type="InterPro" id="IPR022642">
    <property type="entry name" value="CheR_C"/>
</dbReference>
<dbReference type="InterPro" id="IPR029063">
    <property type="entry name" value="SAM-dependent_MTases_sf"/>
</dbReference>
<name>A0ABQ6A062_9GAMM</name>
<dbReference type="Gene3D" id="3.40.50.150">
    <property type="entry name" value="Vaccinia Virus protein VP39"/>
    <property type="match status" value="1"/>
</dbReference>
<dbReference type="SMART" id="SM00138">
    <property type="entry name" value="MeTrc"/>
    <property type="match status" value="1"/>
</dbReference>
<reference evidence="3" key="1">
    <citation type="journal article" date="2019" name="Int. J. Syst. Evol. Microbiol.">
        <title>The Global Catalogue of Microorganisms (GCM) 10K type strain sequencing project: providing services to taxonomists for standard genome sequencing and annotation.</title>
        <authorList>
            <consortium name="The Broad Institute Genomics Platform"/>
            <consortium name="The Broad Institute Genome Sequencing Center for Infectious Disease"/>
            <person name="Wu L."/>
            <person name="Ma J."/>
        </authorList>
    </citation>
    <scope>NUCLEOTIDE SEQUENCE [LARGE SCALE GENOMIC DNA]</scope>
    <source>
        <strain evidence="3">NBRC 100033</strain>
    </source>
</reference>
<dbReference type="PANTHER" id="PTHR24422:SF10">
    <property type="entry name" value="CHEMOTAXIS PROTEIN METHYLTRANSFERASE 2"/>
    <property type="match status" value="1"/>
</dbReference>
<dbReference type="SUPFAM" id="SSF53335">
    <property type="entry name" value="S-adenosyl-L-methionine-dependent methyltransferases"/>
    <property type="match status" value="1"/>
</dbReference>
<dbReference type="Gene3D" id="1.25.40.10">
    <property type="entry name" value="Tetratricopeptide repeat domain"/>
    <property type="match status" value="1"/>
</dbReference>
<sequence length="489" mass="56256">MTKGELTKIKEKVYQHCGLLLEGVAEERLRKAIQDEIQKNECANLTAYQKLISQDSQAFDQLINHLTVNETYFFREVEQIQLLVEHLVPQILANKSPNEPLRILSAGCSSGEEPYSLAIALREALGAEVAQRIQLDAGDLDQNVLKKAQQGLYSEFSFRGVDPAIRRRYFLRKDKGYQLIPEIRQRVRFHELNLLAPVFPKRFYDYDIIFFRNVSIYFDLETRRIIQKKFYELMPAAGILILGSSETLGNNLGVFELVEQHNQYYFVKGQSYRPNNNSASLELEPEPAAVTPAELPVFESPVLTEQETAPSPKLILPELQTLQQLVKDKDYTRALHLLDRLLMQEPDNFPALLLKSWVLLNNQDFLAADELLNKAFELDAWSIDLLLMKGLSAKWQEDQDLAAQWFKKVVYTSPDCWPAHYYLADIYRHQQRLEAASKAYQTLVRILTANLNAADATQWIPLALPAGDLLFLSQRHLQKLTADLYEREK</sequence>
<dbReference type="Pfam" id="PF01739">
    <property type="entry name" value="CheR"/>
    <property type="match status" value="1"/>
</dbReference>
<dbReference type="EMBL" id="BSOR01000078">
    <property type="protein sequence ID" value="GLR65186.1"/>
    <property type="molecule type" value="Genomic_DNA"/>
</dbReference>
<organism evidence="2 3">
    <name type="scientific">Marinospirillum insulare</name>
    <dbReference type="NCBI Taxonomy" id="217169"/>
    <lineage>
        <taxon>Bacteria</taxon>
        <taxon>Pseudomonadati</taxon>
        <taxon>Pseudomonadota</taxon>
        <taxon>Gammaproteobacteria</taxon>
        <taxon>Oceanospirillales</taxon>
        <taxon>Oceanospirillaceae</taxon>
        <taxon>Marinospirillum</taxon>
    </lineage>
</organism>
<gene>
    <name evidence="2" type="ORF">GCM10007878_26250</name>
</gene>
<dbReference type="PROSITE" id="PS50123">
    <property type="entry name" value="CHER"/>
    <property type="match status" value="1"/>
</dbReference>
<dbReference type="PANTHER" id="PTHR24422">
    <property type="entry name" value="CHEMOTAXIS PROTEIN METHYLTRANSFERASE"/>
    <property type="match status" value="1"/>
</dbReference>
<dbReference type="InterPro" id="IPR000780">
    <property type="entry name" value="CheR_MeTrfase"/>
</dbReference>
<dbReference type="InterPro" id="IPR050903">
    <property type="entry name" value="Bact_Chemotaxis_MeTrfase"/>
</dbReference>
<evidence type="ECO:0000313" key="3">
    <source>
        <dbReference type="Proteomes" id="UP001156682"/>
    </source>
</evidence>
<dbReference type="InterPro" id="IPR011990">
    <property type="entry name" value="TPR-like_helical_dom_sf"/>
</dbReference>
<dbReference type="RefSeq" id="WP_027851566.1">
    <property type="nucleotide sequence ID" value="NZ_BSOR01000078.1"/>
</dbReference>
<dbReference type="Pfam" id="PF13432">
    <property type="entry name" value="TPR_16"/>
    <property type="match status" value="1"/>
</dbReference>
<dbReference type="SUPFAM" id="SSF48452">
    <property type="entry name" value="TPR-like"/>
    <property type="match status" value="1"/>
</dbReference>
<evidence type="ECO:0000313" key="2">
    <source>
        <dbReference type="EMBL" id="GLR65186.1"/>
    </source>
</evidence>
<dbReference type="Proteomes" id="UP001156682">
    <property type="component" value="Unassembled WGS sequence"/>
</dbReference>
<accession>A0ABQ6A062</accession>
<protein>
    <submittedName>
        <fullName evidence="2">Protein-glutamate O-methyltransferase</fullName>
    </submittedName>
</protein>
<dbReference type="PRINTS" id="PR00996">
    <property type="entry name" value="CHERMTFRASE"/>
</dbReference>
<keyword evidence="3" id="KW-1185">Reference proteome</keyword>